<dbReference type="OrthoDB" id="38915at2759"/>
<feature type="transmembrane region" description="Helical" evidence="2">
    <location>
        <begin position="268"/>
        <end position="289"/>
    </location>
</feature>
<dbReference type="InterPro" id="IPR001623">
    <property type="entry name" value="DnaJ_domain"/>
</dbReference>
<dbReference type="GO" id="GO:0005783">
    <property type="term" value="C:endoplasmic reticulum"/>
    <property type="evidence" value="ECO:0007669"/>
    <property type="project" value="UniProtKB-ARBA"/>
</dbReference>
<dbReference type="PRINTS" id="PR00625">
    <property type="entry name" value="JDOMAIN"/>
</dbReference>
<dbReference type="Proteomes" id="UP000002729">
    <property type="component" value="Unassembled WGS sequence"/>
</dbReference>
<dbReference type="InParanoid" id="F0Y552"/>
<dbReference type="RefSeq" id="XP_009035505.1">
    <property type="nucleotide sequence ID" value="XM_009037257.1"/>
</dbReference>
<feature type="domain" description="J" evidence="3">
    <location>
        <begin position="123"/>
        <end position="185"/>
    </location>
</feature>
<dbReference type="InterPro" id="IPR051100">
    <property type="entry name" value="DnaJ_subfamily_B/C"/>
</dbReference>
<gene>
    <name evidence="4" type="ORF">AURANDRAFT_63027</name>
</gene>
<feature type="compositionally biased region" description="Low complexity" evidence="1">
    <location>
        <begin position="443"/>
        <end position="454"/>
    </location>
</feature>
<dbReference type="InterPro" id="IPR036869">
    <property type="entry name" value="J_dom_sf"/>
</dbReference>
<evidence type="ECO:0000256" key="1">
    <source>
        <dbReference type="SAM" id="MobiDB-lite"/>
    </source>
</evidence>
<dbReference type="GeneID" id="20224148"/>
<evidence type="ECO:0000259" key="3">
    <source>
        <dbReference type="PROSITE" id="PS50076"/>
    </source>
</evidence>
<dbReference type="PROSITE" id="PS00636">
    <property type="entry name" value="DNAJ_1"/>
    <property type="match status" value="1"/>
</dbReference>
<dbReference type="SUPFAM" id="SSF46565">
    <property type="entry name" value="Chaperone J-domain"/>
    <property type="match status" value="1"/>
</dbReference>
<dbReference type="Pfam" id="PF00226">
    <property type="entry name" value="DnaJ"/>
    <property type="match status" value="1"/>
</dbReference>
<dbReference type="SMART" id="SM00271">
    <property type="entry name" value="DnaJ"/>
    <property type="match status" value="1"/>
</dbReference>
<feature type="region of interest" description="Disordered" evidence="1">
    <location>
        <begin position="1"/>
        <end position="95"/>
    </location>
</feature>
<dbReference type="PANTHER" id="PTHR43908">
    <property type="entry name" value="AT29763P-RELATED"/>
    <property type="match status" value="1"/>
</dbReference>
<dbReference type="PROSITE" id="PS50076">
    <property type="entry name" value="DNAJ_2"/>
    <property type="match status" value="1"/>
</dbReference>
<dbReference type="KEGG" id="aaf:AURANDRAFT_63027"/>
<dbReference type="CDD" id="cd06257">
    <property type="entry name" value="DnaJ"/>
    <property type="match status" value="1"/>
</dbReference>
<dbReference type="InterPro" id="IPR018253">
    <property type="entry name" value="DnaJ_domain_CS"/>
</dbReference>
<accession>F0Y552</accession>
<proteinExistence type="predicted"/>
<dbReference type="EMBL" id="GL833125">
    <property type="protein sequence ID" value="EGB09436.1"/>
    <property type="molecule type" value="Genomic_DNA"/>
</dbReference>
<keyword evidence="2" id="KW-0812">Transmembrane</keyword>
<organism evidence="5">
    <name type="scientific">Aureococcus anophagefferens</name>
    <name type="common">Harmful bloom alga</name>
    <dbReference type="NCBI Taxonomy" id="44056"/>
    <lineage>
        <taxon>Eukaryota</taxon>
        <taxon>Sar</taxon>
        <taxon>Stramenopiles</taxon>
        <taxon>Ochrophyta</taxon>
        <taxon>Pelagophyceae</taxon>
        <taxon>Pelagomonadales</taxon>
        <taxon>Pelagomonadaceae</taxon>
        <taxon>Aureococcus</taxon>
    </lineage>
</organism>
<evidence type="ECO:0000313" key="5">
    <source>
        <dbReference type="Proteomes" id="UP000002729"/>
    </source>
</evidence>
<keyword evidence="2" id="KW-0472">Membrane</keyword>
<dbReference type="Gene3D" id="1.10.287.110">
    <property type="entry name" value="DnaJ domain"/>
    <property type="match status" value="1"/>
</dbReference>
<protein>
    <recommendedName>
        <fullName evidence="3">J domain-containing protein</fullName>
    </recommendedName>
</protein>
<name>F0Y552_AURAN</name>
<dbReference type="AlphaFoldDB" id="F0Y552"/>
<keyword evidence="2" id="KW-1133">Transmembrane helix</keyword>
<sequence length="454" mass="49968">MSAMIERDELPPPPAIGPSPRLSGSIDRPRPSPVSTSHRYSFGWDESPGPRRDLSSPRIAYNGQSLFEKFSPELHRRTVPRPAPAPGAAPLPAEAEPCEPFRTVSISPPAHKKRRCVTWPDSRYYAMLSVTKESTTEELTKSYRKLSLKVHPDKRGGSEEAFQKLNRAYEVLKDEKSRAAYDRFGFDLGDDTSADDLAQEIGTHANRAVGVAAIRTAVAMVICCALRRRWLRAAAIAACGVSALAGRLRGDAKLEKIGFRVVVVPVVAWLLAALGWTFVFEAAIYCLGLGMLEYRSNRARAAALVGGVLCRKWFGSRLWMFVKVLTMQIISLAVCHFFFVLVAALVKELVDQKLKAYGAKFRELVQQAKENPAAFPSGSPDKAEAPTRTRYATGIDWWPQPLQKSTTTSPGRASRSTYHMTFSSCCRFRARRASGRPPPPSSPTSSAAGRDAQS</sequence>
<reference evidence="4 5" key="1">
    <citation type="journal article" date="2011" name="Proc. Natl. Acad. Sci. U.S.A.">
        <title>Niche of harmful alga Aureococcus anophagefferens revealed through ecogenomics.</title>
        <authorList>
            <person name="Gobler C.J."/>
            <person name="Berry D.L."/>
            <person name="Dyhrman S.T."/>
            <person name="Wilhelm S.W."/>
            <person name="Salamov A."/>
            <person name="Lobanov A.V."/>
            <person name="Zhang Y."/>
            <person name="Collier J.L."/>
            <person name="Wurch L.L."/>
            <person name="Kustka A.B."/>
            <person name="Dill B.D."/>
            <person name="Shah M."/>
            <person name="VerBerkmoes N.C."/>
            <person name="Kuo A."/>
            <person name="Terry A."/>
            <person name="Pangilinan J."/>
            <person name="Lindquist E.A."/>
            <person name="Lucas S."/>
            <person name="Paulsen I.T."/>
            <person name="Hattenrath-Lehmann T.K."/>
            <person name="Talmage S.C."/>
            <person name="Walker E.A."/>
            <person name="Koch F."/>
            <person name="Burson A.M."/>
            <person name="Marcoval M.A."/>
            <person name="Tang Y.Z."/>
            <person name="Lecleir G.R."/>
            <person name="Coyne K.J."/>
            <person name="Berg G.M."/>
            <person name="Bertrand E.M."/>
            <person name="Saito M.A."/>
            <person name="Gladyshev V.N."/>
            <person name="Grigoriev I.V."/>
        </authorList>
    </citation>
    <scope>NUCLEOTIDE SEQUENCE [LARGE SCALE GENOMIC DNA]</scope>
    <source>
        <strain evidence="5">CCMP 1984</strain>
    </source>
</reference>
<dbReference type="eggNOG" id="KOG0715">
    <property type="taxonomic scope" value="Eukaryota"/>
</dbReference>
<feature type="compositionally biased region" description="Basic and acidic residues" evidence="1">
    <location>
        <begin position="1"/>
        <end position="10"/>
    </location>
</feature>
<evidence type="ECO:0000256" key="2">
    <source>
        <dbReference type="SAM" id="Phobius"/>
    </source>
</evidence>
<feature type="transmembrane region" description="Helical" evidence="2">
    <location>
        <begin position="325"/>
        <end position="346"/>
    </location>
</feature>
<feature type="region of interest" description="Disordered" evidence="1">
    <location>
        <begin position="429"/>
        <end position="454"/>
    </location>
</feature>
<keyword evidence="5" id="KW-1185">Reference proteome</keyword>
<evidence type="ECO:0000313" key="4">
    <source>
        <dbReference type="EMBL" id="EGB09436.1"/>
    </source>
</evidence>